<evidence type="ECO:0000256" key="5">
    <source>
        <dbReference type="ARBA" id="ARBA00023157"/>
    </source>
</evidence>
<dbReference type="GeneTree" id="ENSGT00940000161891"/>
<feature type="binding site" evidence="7">
    <location>
        <position position="386"/>
    </location>
    <ligand>
        <name>Zn(2+)</name>
        <dbReference type="ChEBI" id="CHEBI:29105"/>
        <note>catalytic</note>
    </ligand>
</feature>
<reference evidence="12" key="4">
    <citation type="submission" date="2025-08" db="UniProtKB">
        <authorList>
            <consortium name="Ensembl"/>
        </authorList>
    </citation>
    <scope>IDENTIFICATION</scope>
</reference>
<dbReference type="InterPro" id="IPR001762">
    <property type="entry name" value="Disintegrin_dom"/>
</dbReference>
<comment type="subcellular location">
    <subcellularLocation>
        <location evidence="1">Membrane</location>
        <topology evidence="1">Single-pass type I membrane protein</topology>
    </subcellularLocation>
</comment>
<dbReference type="FunFam" id="4.10.70.10:FF:000001">
    <property type="entry name" value="Disintegrin and metalloproteinase domain-containing protein 22"/>
    <property type="match status" value="1"/>
</dbReference>
<evidence type="ECO:0000259" key="11">
    <source>
        <dbReference type="PROSITE" id="PS50215"/>
    </source>
</evidence>
<dbReference type="InterPro" id="IPR034027">
    <property type="entry name" value="Reprolysin_adamalysin"/>
</dbReference>
<dbReference type="GO" id="GO:0007339">
    <property type="term" value="P:binding of sperm to zona pellucida"/>
    <property type="evidence" value="ECO:0007669"/>
    <property type="project" value="TreeGrafter"/>
</dbReference>
<feature type="region of interest" description="Disordered" evidence="8">
    <location>
        <begin position="704"/>
        <end position="734"/>
    </location>
</feature>
<dbReference type="FunCoup" id="A0A671EKN3">
    <property type="interactions" value="33"/>
</dbReference>
<dbReference type="PROSITE" id="PS00427">
    <property type="entry name" value="DISINTEGRIN_1"/>
    <property type="match status" value="1"/>
</dbReference>
<keyword evidence="7" id="KW-0862">Zinc</keyword>
<dbReference type="GO" id="GO:0006508">
    <property type="term" value="P:proteolysis"/>
    <property type="evidence" value="ECO:0007669"/>
    <property type="project" value="InterPro"/>
</dbReference>
<dbReference type="OMA" id="APNKVCT"/>
<dbReference type="Pfam" id="PF01421">
    <property type="entry name" value="Reprolysin"/>
    <property type="match status" value="1"/>
</dbReference>
<comment type="caution">
    <text evidence="7">Lacks conserved residue(s) required for the propagation of feature annotation.</text>
</comment>
<dbReference type="FunFam" id="3.40.390.10:FF:000002">
    <property type="entry name" value="Disintegrin and metalloproteinase domain-containing protein 22"/>
    <property type="match status" value="1"/>
</dbReference>
<dbReference type="AlphaFoldDB" id="A0A671EKN3"/>
<dbReference type="InterPro" id="IPR002870">
    <property type="entry name" value="Peptidase_M12B_N"/>
</dbReference>
<dbReference type="SUPFAM" id="SSF57552">
    <property type="entry name" value="Blood coagulation inhibitor (disintegrin)"/>
    <property type="match status" value="1"/>
</dbReference>
<dbReference type="Gene3D" id="4.10.70.10">
    <property type="entry name" value="Disintegrin domain"/>
    <property type="match status" value="1"/>
</dbReference>
<feature type="binding site" evidence="7">
    <location>
        <position position="376"/>
    </location>
    <ligand>
        <name>Zn(2+)</name>
        <dbReference type="ChEBI" id="CHEBI:29105"/>
        <note>catalytic</note>
    </ligand>
</feature>
<dbReference type="Gene3D" id="3.40.390.10">
    <property type="entry name" value="Collagenase (Catalytic Domain)"/>
    <property type="match status" value="1"/>
</dbReference>
<feature type="binding site" evidence="7">
    <location>
        <position position="380"/>
    </location>
    <ligand>
        <name>Zn(2+)</name>
        <dbReference type="ChEBI" id="CHEBI:29105"/>
        <note>catalytic</note>
    </ligand>
</feature>
<dbReference type="InParanoid" id="A0A671EKN3"/>
<dbReference type="Pfam" id="PF08516">
    <property type="entry name" value="ADAM_CR"/>
    <property type="match status" value="1"/>
</dbReference>
<name>A0A671EKN3_RHIFE</name>
<dbReference type="InterPro" id="IPR000742">
    <property type="entry name" value="EGF"/>
</dbReference>
<dbReference type="PROSITE" id="PS50214">
    <property type="entry name" value="DISINTEGRIN_2"/>
    <property type="match status" value="1"/>
</dbReference>
<dbReference type="OrthoDB" id="5951731at2759"/>
<reference evidence="12 13" key="1">
    <citation type="journal article" date="2015" name="Annu Rev Anim Biosci">
        <title>The Genome 10K Project: a way forward.</title>
        <authorList>
            <person name="Koepfli K.P."/>
            <person name="Paten B."/>
            <person name="O'Brien S.J."/>
            <person name="Koepfli K.P."/>
            <person name="Paten B."/>
            <person name="Antunes A."/>
            <person name="Belov K."/>
            <person name="Bustamante C."/>
            <person name="Castoe T.A."/>
            <person name="Clawson H."/>
            <person name="Crawford A.J."/>
            <person name="Diekhans M."/>
            <person name="Distel D."/>
            <person name="Durbin R."/>
            <person name="Earl D."/>
            <person name="Fujita M.K."/>
            <person name="Gamble T."/>
            <person name="Georges A."/>
            <person name="Gemmell N."/>
            <person name="Gilbert M.T."/>
            <person name="Graves J.M."/>
            <person name="Green R.E."/>
            <person name="Hickey G."/>
            <person name="Jarvis E.D."/>
            <person name="Johnson W."/>
            <person name="Komissarov A."/>
            <person name="Korf I."/>
            <person name="Kuhn R."/>
            <person name="Larkin D.M."/>
            <person name="Lewin H."/>
            <person name="Lopez J.V."/>
            <person name="Ma J."/>
            <person name="Marques-Bonet T."/>
            <person name="Miller W."/>
            <person name="Murphy R."/>
            <person name="Pevzner P."/>
            <person name="Shapiro B."/>
            <person name="Steiner C."/>
            <person name="Tamazian G."/>
            <person name="Venkatesh B."/>
            <person name="Wang J."/>
            <person name="Wayne R."/>
            <person name="Wiley E."/>
            <person name="Yang H."/>
            <person name="Zhang G."/>
            <person name="Haussler D."/>
            <person name="Ryder O."/>
            <person name="O'Brien S.J."/>
        </authorList>
    </citation>
    <scope>NUCLEOTIDE SEQUENCE</scope>
</reference>
<dbReference type="InterPro" id="IPR006586">
    <property type="entry name" value="ADAM_Cys-rich"/>
</dbReference>
<evidence type="ECO:0000256" key="4">
    <source>
        <dbReference type="ARBA" id="ARBA00023136"/>
    </source>
</evidence>
<dbReference type="PANTHER" id="PTHR11905">
    <property type="entry name" value="ADAM A DISINTEGRIN AND METALLOPROTEASE DOMAIN"/>
    <property type="match status" value="1"/>
</dbReference>
<keyword evidence="3 9" id="KW-1133">Transmembrane helix</keyword>
<evidence type="ECO:0000256" key="8">
    <source>
        <dbReference type="SAM" id="MobiDB-lite"/>
    </source>
</evidence>
<evidence type="ECO:0000313" key="12">
    <source>
        <dbReference type="Ensembl" id="ENSRFEP00010013909.1"/>
    </source>
</evidence>
<dbReference type="InterPro" id="IPR018358">
    <property type="entry name" value="Disintegrin_CS"/>
</dbReference>
<dbReference type="PANTHER" id="PTHR11905:SF120">
    <property type="entry name" value="DISINTEGRIN AND METALLOPROTEINASE DOMAIN-CONTAINING PROTEIN 1A"/>
    <property type="match status" value="1"/>
</dbReference>
<sequence>MSVAASVTQPASILPSLWKNQVALEEGKIMFQTWALQMKGLRLGPVPASSRVRVRIMLVLVLSFLPSMYCDLASVYYSAYETVIPRSLTVEGEEEPGGEAAYVILMQGQKQLIHLKVKRDYFVTNFPVFSYHNGIVRQEAPFISHDCHYEGYIEGVPGSFVSVNTCSGLRGILIKEAKSYGIQPINSSKRFEHVLYAMAREAPVSCSVAAKDSQVASSSRHHESGKPGSPQALASLWSHTKYVEMVVVVNHQRFQMWGSNVSETVQRVVDIIALANSFTRGINTEVVLAGMEIWSEGDLVEVPGDLQVTLRNFNSWRQETLFRRVKHDVAHMIVGQHPEEGTGQAFLSGACSRGFAAAVESFHHEDVLLFAALMVHELGHNLGIQHDHSACVCEDRPFSLMHETISQESGFSNCSSAYFSQFLREHKGACLFNNPRRRGRWRRDSYCGNGVVEDSEQCDCGFACHDDPCCNHMCQLRGGAECSDGLCCSNCQLRYKGFTCRPAVGECDFPEYCDGSSSKCPTDSYKQDGTSCDRIYYCAAGRCKNPDNQCMDIFGSPARSAPEACYILVNSNGDRFGNCGRPTSATSRYLKCSDDNTLCGKIVCTDLKQLPSIKPYHTLIQIPYEDDYCWSMDAYNTTDVPDDGDTQPGTLCSPKKVCMNSSCTDYTKLNYDCKPEEMCNGKGVCNNLKHCHCDNGYAPPDCRTPGNGGSVDSGPPSKPPDENQSADGSGRPAKHDIEGPYWNILIFVFPSILLLILLIIIFFIALSAGIESVEPPGGESSEESIAKSETLLPKESEMESAVTERAPSLERSSVLQHAPSEGFLSTVRSLPPDKAPAKSDIESVAGEGQEQPKEEEYGGRTQITPNTSNTEWK</sequence>
<dbReference type="GO" id="GO:0009897">
    <property type="term" value="C:external side of plasma membrane"/>
    <property type="evidence" value="ECO:0007669"/>
    <property type="project" value="TreeGrafter"/>
</dbReference>
<dbReference type="GO" id="GO:0004222">
    <property type="term" value="F:metalloendopeptidase activity"/>
    <property type="evidence" value="ECO:0007669"/>
    <property type="project" value="InterPro"/>
</dbReference>
<evidence type="ECO:0000313" key="13">
    <source>
        <dbReference type="Proteomes" id="UP000472240"/>
    </source>
</evidence>
<reference evidence="13" key="3">
    <citation type="submission" date="2018-12" db="EMBL/GenBank/DDBJ databases">
        <title>G10K-VGP greater horseshoe bat female genome, primary haplotype.</title>
        <authorList>
            <person name="Teeling E."/>
            <person name="Myers G."/>
            <person name="Vernes S."/>
            <person name="Pippel M."/>
            <person name="Winkler S."/>
            <person name="Fedrigo O."/>
            <person name="Rhie A."/>
            <person name="Koren S."/>
            <person name="Phillippy A."/>
            <person name="Lewin H."/>
            <person name="Damas J."/>
            <person name="Howe K."/>
            <person name="Mountcastle J."/>
            <person name="Jarvis E.D."/>
        </authorList>
    </citation>
    <scope>NUCLEOTIDE SEQUENCE [LARGE SCALE GENOMIC DNA]</scope>
</reference>
<keyword evidence="7" id="KW-0479">Metal-binding</keyword>
<feature type="disulfide bond" evidence="6">
    <location>
        <begin position="500"/>
        <end position="520"/>
    </location>
</feature>
<dbReference type="SMART" id="SM00050">
    <property type="entry name" value="DISIN"/>
    <property type="match status" value="1"/>
</dbReference>
<evidence type="ECO:0000256" key="2">
    <source>
        <dbReference type="ARBA" id="ARBA00022692"/>
    </source>
</evidence>
<dbReference type="PRINTS" id="PR00289">
    <property type="entry name" value="DISINTEGRIN"/>
</dbReference>
<evidence type="ECO:0000256" key="7">
    <source>
        <dbReference type="PROSITE-ProRule" id="PRU00276"/>
    </source>
</evidence>
<dbReference type="KEGG" id="rfq:117017706"/>
<dbReference type="GO" id="GO:0008584">
    <property type="term" value="P:male gonad development"/>
    <property type="evidence" value="ECO:0007669"/>
    <property type="project" value="TreeGrafter"/>
</dbReference>
<dbReference type="CDD" id="cd04269">
    <property type="entry name" value="ZnMc_adamalysin_II_like"/>
    <property type="match status" value="1"/>
</dbReference>
<feature type="compositionally biased region" description="Polar residues" evidence="8">
    <location>
        <begin position="861"/>
        <end position="873"/>
    </location>
</feature>
<evidence type="ECO:0000256" key="3">
    <source>
        <dbReference type="ARBA" id="ARBA00022989"/>
    </source>
</evidence>
<keyword evidence="4 9" id="KW-0472">Membrane</keyword>
<reference evidence="12" key="5">
    <citation type="submission" date="2025-09" db="UniProtKB">
        <authorList>
            <consortium name="Ensembl"/>
        </authorList>
    </citation>
    <scope>IDENTIFICATION</scope>
</reference>
<dbReference type="GO" id="GO:1990913">
    <property type="term" value="C:sperm head plasma membrane"/>
    <property type="evidence" value="ECO:0007669"/>
    <property type="project" value="TreeGrafter"/>
</dbReference>
<dbReference type="GeneID" id="117017706"/>
<keyword evidence="5 6" id="KW-1015">Disulfide bond</keyword>
<dbReference type="PROSITE" id="PS50215">
    <property type="entry name" value="ADAM_MEPRO"/>
    <property type="match status" value="1"/>
</dbReference>
<keyword evidence="13" id="KW-1185">Reference proteome</keyword>
<dbReference type="Pfam" id="PF00200">
    <property type="entry name" value="Disintegrin"/>
    <property type="match status" value="1"/>
</dbReference>
<keyword evidence="2 9" id="KW-0812">Transmembrane</keyword>
<dbReference type="Ensembl" id="ENSRFET00010015212.1">
    <property type="protein sequence ID" value="ENSRFEP00010013909.1"/>
    <property type="gene ID" value="ENSRFEG00010009455.1"/>
</dbReference>
<feature type="domain" description="Disintegrin" evidence="10">
    <location>
        <begin position="444"/>
        <end position="528"/>
    </location>
</feature>
<proteinExistence type="predicted"/>
<feature type="active site" evidence="7">
    <location>
        <position position="377"/>
    </location>
</feature>
<accession>A0A671EKN3</accession>
<feature type="region of interest" description="Disordered" evidence="8">
    <location>
        <begin position="773"/>
        <end position="873"/>
    </location>
</feature>
<evidence type="ECO:0000259" key="10">
    <source>
        <dbReference type="PROSITE" id="PS50214"/>
    </source>
</evidence>
<feature type="transmembrane region" description="Helical" evidence="9">
    <location>
        <begin position="741"/>
        <end position="766"/>
    </location>
</feature>
<dbReference type="GO" id="GO:0046872">
    <property type="term" value="F:metal ion binding"/>
    <property type="evidence" value="ECO:0007669"/>
    <property type="project" value="UniProtKB-KW"/>
</dbReference>
<dbReference type="Pfam" id="PF01562">
    <property type="entry name" value="Pep_M12B_propep"/>
    <property type="match status" value="1"/>
</dbReference>
<dbReference type="PROSITE" id="PS01186">
    <property type="entry name" value="EGF_2"/>
    <property type="match status" value="1"/>
</dbReference>
<dbReference type="SUPFAM" id="SSF55486">
    <property type="entry name" value="Metalloproteases ('zincins'), catalytic domain"/>
    <property type="match status" value="1"/>
</dbReference>
<reference evidence="12 13" key="2">
    <citation type="journal article" date="2018" name="Annu Rev Anim Biosci">
        <title>Bat Biology, Genomes, and the Bat1K Project: To Generate Chromosome-Level Genomes for All Living Bat Species.</title>
        <authorList>
            <person name="Teeling E.C."/>
            <person name="Vernes S.C."/>
            <person name="Davalos L.M."/>
            <person name="Ray D.A."/>
            <person name="Gilbert M.T.P."/>
            <person name="Myers E."/>
        </authorList>
    </citation>
    <scope>NUCLEOTIDE SEQUENCE</scope>
</reference>
<gene>
    <name evidence="12" type="primary">LOC117017706</name>
</gene>
<dbReference type="InterPro" id="IPR036436">
    <property type="entry name" value="Disintegrin_dom_sf"/>
</dbReference>
<dbReference type="Proteomes" id="UP000472240">
    <property type="component" value="Chromosome 25"/>
</dbReference>
<protein>
    <submittedName>
        <fullName evidence="12">Uncharacterized protein</fullName>
    </submittedName>
</protein>
<organism evidence="12 13">
    <name type="scientific">Rhinolophus ferrumequinum</name>
    <name type="common">Greater horseshoe bat</name>
    <dbReference type="NCBI Taxonomy" id="59479"/>
    <lineage>
        <taxon>Eukaryota</taxon>
        <taxon>Metazoa</taxon>
        <taxon>Chordata</taxon>
        <taxon>Craniata</taxon>
        <taxon>Vertebrata</taxon>
        <taxon>Euteleostomi</taxon>
        <taxon>Mammalia</taxon>
        <taxon>Eutheria</taxon>
        <taxon>Laurasiatheria</taxon>
        <taxon>Chiroptera</taxon>
        <taxon>Yinpterochiroptera</taxon>
        <taxon>Rhinolophoidea</taxon>
        <taxon>Rhinolophidae</taxon>
        <taxon>Rhinolophinae</taxon>
        <taxon>Rhinolophus</taxon>
    </lineage>
</organism>
<dbReference type="RefSeq" id="XP_032954102.1">
    <property type="nucleotide sequence ID" value="XM_033098211.1"/>
</dbReference>
<feature type="domain" description="Peptidase M12B" evidence="11">
    <location>
        <begin position="241"/>
        <end position="435"/>
    </location>
</feature>
<evidence type="ECO:0000256" key="6">
    <source>
        <dbReference type="PROSITE-ProRule" id="PRU00068"/>
    </source>
</evidence>
<dbReference type="InterPro" id="IPR001590">
    <property type="entry name" value="Peptidase_M12B"/>
</dbReference>
<evidence type="ECO:0000256" key="9">
    <source>
        <dbReference type="SAM" id="Phobius"/>
    </source>
</evidence>
<dbReference type="SMART" id="SM00608">
    <property type="entry name" value="ACR"/>
    <property type="match status" value="1"/>
</dbReference>
<dbReference type="InterPro" id="IPR024079">
    <property type="entry name" value="MetalloPept_cat_dom_sf"/>
</dbReference>
<evidence type="ECO:0000256" key="1">
    <source>
        <dbReference type="ARBA" id="ARBA00004479"/>
    </source>
</evidence>